<dbReference type="EMBL" id="BMFH01000001">
    <property type="protein sequence ID" value="GGD40060.1"/>
    <property type="molecule type" value="Genomic_DNA"/>
</dbReference>
<protein>
    <recommendedName>
        <fullName evidence="2">Heparan-alpha-glucosaminide N-acetyltransferase catalytic domain-containing protein</fullName>
    </recommendedName>
</protein>
<sequence>METKTNRLHFIDAMRAWAILMMLQGHFVDGLLDPVYRDPGNGVYSVWRYFRGITAPVFFTVSGFIFTYLLIRVPQTGFSNPRIRKGIRRGLQLLLIGYLLRLNLGGLLQGKLYNAFFLVDVLHCIGISIMVIIGVYLLTSRMRKWMLPLSLLSITLLLFLLEPVYSNWTFAALPEALANYFTRSNGSVFTIIPWVGYTAFGAFLAVVFRRYHTHRNLYPNAIWLSLIAGVALVYYSSPFFTFLNQLSGISLFSDIVSNNYLFIRLGNVMIVFAVFMLLRQWLVNNTLLRLGQNTLSIYVIHFIILYGSFTGLGLYRFFDHSLAPDMVIPGAILFMVACSFAALQYDKHEVYIKGQLAFVGQALKGILLKAYYVSSEFLILLQDKILRLINVSKG</sequence>
<feature type="transmembrane region" description="Helical" evidence="1">
    <location>
        <begin position="91"/>
        <end position="109"/>
    </location>
</feature>
<dbReference type="Proteomes" id="UP000625780">
    <property type="component" value="Unassembled WGS sequence"/>
</dbReference>
<feature type="transmembrane region" description="Helical" evidence="1">
    <location>
        <begin position="145"/>
        <end position="166"/>
    </location>
</feature>
<comment type="caution">
    <text evidence="3">The sequence shown here is derived from an EMBL/GenBank/DDBJ whole genome shotgun (WGS) entry which is preliminary data.</text>
</comment>
<dbReference type="RefSeq" id="WP_188369026.1">
    <property type="nucleotide sequence ID" value="NZ_BMFH01000001.1"/>
</dbReference>
<evidence type="ECO:0000313" key="4">
    <source>
        <dbReference type="Proteomes" id="UP000625780"/>
    </source>
</evidence>
<keyword evidence="4" id="KW-1185">Reference proteome</keyword>
<proteinExistence type="predicted"/>
<dbReference type="InterPro" id="IPR012429">
    <property type="entry name" value="HGSNAT_cat"/>
</dbReference>
<feature type="transmembrane region" description="Helical" evidence="1">
    <location>
        <begin position="12"/>
        <end position="32"/>
    </location>
</feature>
<evidence type="ECO:0000313" key="3">
    <source>
        <dbReference type="EMBL" id="GGD40060.1"/>
    </source>
</evidence>
<keyword evidence="1" id="KW-0472">Membrane</keyword>
<feature type="transmembrane region" description="Helical" evidence="1">
    <location>
        <begin position="295"/>
        <end position="315"/>
    </location>
</feature>
<feature type="transmembrane region" description="Helical" evidence="1">
    <location>
        <begin position="186"/>
        <end position="208"/>
    </location>
</feature>
<accession>A0ABQ1QPZ7</accession>
<reference evidence="4" key="1">
    <citation type="journal article" date="2019" name="Int. J. Syst. Evol. Microbiol.">
        <title>The Global Catalogue of Microorganisms (GCM) 10K type strain sequencing project: providing services to taxonomists for standard genome sequencing and annotation.</title>
        <authorList>
            <consortium name="The Broad Institute Genomics Platform"/>
            <consortium name="The Broad Institute Genome Sequencing Center for Infectious Disease"/>
            <person name="Wu L."/>
            <person name="Ma J."/>
        </authorList>
    </citation>
    <scope>NUCLEOTIDE SEQUENCE [LARGE SCALE GENOMIC DNA]</scope>
    <source>
        <strain evidence="4">CGMCC 1.12606</strain>
    </source>
</reference>
<keyword evidence="1" id="KW-0812">Transmembrane</keyword>
<feature type="transmembrane region" description="Helical" evidence="1">
    <location>
        <begin position="52"/>
        <end position="71"/>
    </location>
</feature>
<feature type="domain" description="Heparan-alpha-glucosaminide N-acetyltransferase catalytic" evidence="2">
    <location>
        <begin position="7"/>
        <end position="235"/>
    </location>
</feature>
<keyword evidence="1" id="KW-1133">Transmembrane helix</keyword>
<name>A0ABQ1QPZ7_9FLAO</name>
<feature type="transmembrane region" description="Helical" evidence="1">
    <location>
        <begin position="261"/>
        <end position="283"/>
    </location>
</feature>
<evidence type="ECO:0000259" key="2">
    <source>
        <dbReference type="Pfam" id="PF07786"/>
    </source>
</evidence>
<gene>
    <name evidence="3" type="ORF">GCM10011361_03940</name>
</gene>
<dbReference type="Pfam" id="PF07786">
    <property type="entry name" value="HGSNAT_cat"/>
    <property type="match status" value="1"/>
</dbReference>
<organism evidence="3 4">
    <name type="scientific">Muriicola marianensis</name>
    <dbReference type="NCBI Taxonomy" id="1324801"/>
    <lineage>
        <taxon>Bacteria</taxon>
        <taxon>Pseudomonadati</taxon>
        <taxon>Bacteroidota</taxon>
        <taxon>Flavobacteriia</taxon>
        <taxon>Flavobacteriales</taxon>
        <taxon>Flavobacteriaceae</taxon>
        <taxon>Muriicola</taxon>
    </lineage>
</organism>
<feature type="transmembrane region" description="Helical" evidence="1">
    <location>
        <begin position="327"/>
        <end position="345"/>
    </location>
</feature>
<evidence type="ECO:0000256" key="1">
    <source>
        <dbReference type="SAM" id="Phobius"/>
    </source>
</evidence>
<feature type="transmembrane region" description="Helical" evidence="1">
    <location>
        <begin position="115"/>
        <end position="138"/>
    </location>
</feature>
<feature type="transmembrane region" description="Helical" evidence="1">
    <location>
        <begin position="220"/>
        <end position="241"/>
    </location>
</feature>